<evidence type="ECO:0000256" key="1">
    <source>
        <dbReference type="SAM" id="SignalP"/>
    </source>
</evidence>
<reference evidence="2 3" key="1">
    <citation type="journal article" date="2018" name="Science">
        <title>The opium poppy genome and morphinan production.</title>
        <authorList>
            <person name="Guo L."/>
            <person name="Winzer T."/>
            <person name="Yang X."/>
            <person name="Li Y."/>
            <person name="Ning Z."/>
            <person name="He Z."/>
            <person name="Teodor R."/>
            <person name="Lu Y."/>
            <person name="Bowser T.A."/>
            <person name="Graham I.A."/>
            <person name="Ye K."/>
        </authorList>
    </citation>
    <scope>NUCLEOTIDE SEQUENCE [LARGE SCALE GENOMIC DNA]</scope>
    <source>
        <strain evidence="3">cv. HN1</strain>
        <tissue evidence="2">Leaves</tissue>
    </source>
</reference>
<evidence type="ECO:0000313" key="2">
    <source>
        <dbReference type="EMBL" id="RZC75311.1"/>
    </source>
</evidence>
<organism evidence="2 3">
    <name type="scientific">Papaver somniferum</name>
    <name type="common">Opium poppy</name>
    <dbReference type="NCBI Taxonomy" id="3469"/>
    <lineage>
        <taxon>Eukaryota</taxon>
        <taxon>Viridiplantae</taxon>
        <taxon>Streptophyta</taxon>
        <taxon>Embryophyta</taxon>
        <taxon>Tracheophyta</taxon>
        <taxon>Spermatophyta</taxon>
        <taxon>Magnoliopsida</taxon>
        <taxon>Ranunculales</taxon>
        <taxon>Papaveraceae</taxon>
        <taxon>Papaveroideae</taxon>
        <taxon>Papaver</taxon>
    </lineage>
</organism>
<name>A0A4Y7KT74_PAPSO</name>
<keyword evidence="3" id="KW-1185">Reference proteome</keyword>
<dbReference type="OrthoDB" id="653285at2759"/>
<accession>A0A4Y7KT74</accession>
<evidence type="ECO:0000313" key="3">
    <source>
        <dbReference type="Proteomes" id="UP000316621"/>
    </source>
</evidence>
<dbReference type="Proteomes" id="UP000316621">
    <property type="component" value="Chromosome 8"/>
</dbReference>
<protein>
    <submittedName>
        <fullName evidence="2">Uncharacterized protein</fullName>
    </submittedName>
</protein>
<sequence>MGNTGKHEKSSDMVVAMLMILLLLGICIAQTSASHYTDFQKCWNECMSVCSAMYPGVVAGAICPVKCAKRCLDDIHAPDDHTGVRLSYYCKLGCASQNCVNISTPQEPRGEEVEQCVNSCSDECAKQF</sequence>
<dbReference type="EMBL" id="CM010722">
    <property type="protein sequence ID" value="RZC75311.1"/>
    <property type="molecule type" value="Genomic_DNA"/>
</dbReference>
<dbReference type="PANTHER" id="PTHR36312">
    <property type="entry name" value="THIONIN-LIKE PROTEIN 1"/>
    <property type="match status" value="1"/>
</dbReference>
<feature type="signal peptide" evidence="1">
    <location>
        <begin position="1"/>
        <end position="33"/>
    </location>
</feature>
<proteinExistence type="predicted"/>
<feature type="chain" id="PRO_5021418209" evidence="1">
    <location>
        <begin position="34"/>
        <end position="128"/>
    </location>
</feature>
<keyword evidence="1" id="KW-0732">Signal</keyword>
<dbReference type="InterPro" id="IPR038975">
    <property type="entry name" value="THNL"/>
</dbReference>
<dbReference type="Gramene" id="RZC75311">
    <property type="protein sequence ID" value="RZC75311"/>
    <property type="gene ID" value="C5167_050791"/>
</dbReference>
<dbReference type="PANTHER" id="PTHR36312:SF1">
    <property type="entry name" value="OS01G0594500 PROTEIN"/>
    <property type="match status" value="1"/>
</dbReference>
<dbReference type="OMA" id="PRANEME"/>
<dbReference type="AlphaFoldDB" id="A0A4Y7KT74"/>
<gene>
    <name evidence="2" type="ORF">C5167_050791</name>
</gene>